<sequence length="260" mass="28839">MPPRPWALPGRRRLSLRMSVARWRAAQLRAAQLWAARWRAVRGRPRGGGRNDRSLPPSPSAHNRSCPPSTISSPPAAPRPDLLRRVTSERQATGERPAGVRRPADLGERRAGQLWIWASDQQAAKGGGEGLRHGAHTGRCHGQGHLLRCCHLPLCRAPDVVLCLQLRLLQTCLCSASSRPARLRAPPRAGPRQQGTPRAPPAALQRIWRERKRELAVCLPNCLFSVGVTDRAHMHMLLFIQGEEDFASPLQNALSCWSQF</sequence>
<feature type="region of interest" description="Disordered" evidence="1">
    <location>
        <begin position="43"/>
        <end position="81"/>
    </location>
</feature>
<comment type="caution">
    <text evidence="2">The sequence shown here is derived from an EMBL/GenBank/DDBJ whole genome shotgun (WGS) entry which is preliminary data.</text>
</comment>
<gene>
    <name evidence="2" type="primary">gb26119</name>
    <name evidence="2" type="ORF">PR202_gb26119</name>
</gene>
<proteinExistence type="predicted"/>
<keyword evidence="3" id="KW-1185">Reference proteome</keyword>
<evidence type="ECO:0000313" key="2">
    <source>
        <dbReference type="EMBL" id="GJN37191.1"/>
    </source>
</evidence>
<dbReference type="Proteomes" id="UP001054889">
    <property type="component" value="Unassembled WGS sequence"/>
</dbReference>
<evidence type="ECO:0000313" key="3">
    <source>
        <dbReference type="Proteomes" id="UP001054889"/>
    </source>
</evidence>
<reference evidence="2" key="2">
    <citation type="submission" date="2021-12" db="EMBL/GenBank/DDBJ databases">
        <title>Resequencing data analysis of finger millet.</title>
        <authorList>
            <person name="Hatakeyama M."/>
            <person name="Aluri S."/>
            <person name="Balachadran M.T."/>
            <person name="Sivarajan S.R."/>
            <person name="Poveda L."/>
            <person name="Shimizu-Inatsugi R."/>
            <person name="Schlapbach R."/>
            <person name="Sreeman S.M."/>
            <person name="Shimizu K.K."/>
        </authorList>
    </citation>
    <scope>NUCLEOTIDE SEQUENCE</scope>
</reference>
<organism evidence="2 3">
    <name type="scientific">Eleusine coracana subsp. coracana</name>
    <dbReference type="NCBI Taxonomy" id="191504"/>
    <lineage>
        <taxon>Eukaryota</taxon>
        <taxon>Viridiplantae</taxon>
        <taxon>Streptophyta</taxon>
        <taxon>Embryophyta</taxon>
        <taxon>Tracheophyta</taxon>
        <taxon>Spermatophyta</taxon>
        <taxon>Magnoliopsida</taxon>
        <taxon>Liliopsida</taxon>
        <taxon>Poales</taxon>
        <taxon>Poaceae</taxon>
        <taxon>PACMAD clade</taxon>
        <taxon>Chloridoideae</taxon>
        <taxon>Cynodonteae</taxon>
        <taxon>Eleusininae</taxon>
        <taxon>Eleusine</taxon>
    </lineage>
</organism>
<accession>A0AAV5FR13</accession>
<name>A0AAV5FR13_ELECO</name>
<feature type="compositionally biased region" description="Low complexity" evidence="1">
    <location>
        <begin position="64"/>
        <end position="74"/>
    </location>
</feature>
<feature type="compositionally biased region" description="Low complexity" evidence="1">
    <location>
        <begin position="181"/>
        <end position="192"/>
    </location>
</feature>
<reference evidence="2" key="1">
    <citation type="journal article" date="2018" name="DNA Res.">
        <title>Multiple hybrid de novo genome assembly of finger millet, an orphan allotetraploid crop.</title>
        <authorList>
            <person name="Hatakeyama M."/>
            <person name="Aluri S."/>
            <person name="Balachadran M.T."/>
            <person name="Sivarajan S.R."/>
            <person name="Patrignani A."/>
            <person name="Gruter S."/>
            <person name="Poveda L."/>
            <person name="Shimizu-Inatsugi R."/>
            <person name="Baeten J."/>
            <person name="Francoijs K.J."/>
            <person name="Nataraja K.N."/>
            <person name="Reddy Y.A.N."/>
            <person name="Phadnis S."/>
            <person name="Ravikumar R.L."/>
            <person name="Schlapbach R."/>
            <person name="Sreeman S.M."/>
            <person name="Shimizu K.K."/>
        </authorList>
    </citation>
    <scope>NUCLEOTIDE SEQUENCE</scope>
</reference>
<dbReference type="EMBL" id="BQKI01000093">
    <property type="protein sequence ID" value="GJN37191.1"/>
    <property type="molecule type" value="Genomic_DNA"/>
</dbReference>
<dbReference type="AlphaFoldDB" id="A0AAV5FR13"/>
<feature type="region of interest" description="Disordered" evidence="1">
    <location>
        <begin position="181"/>
        <end position="201"/>
    </location>
</feature>
<protein>
    <submittedName>
        <fullName evidence="2">Uncharacterized protein</fullName>
    </submittedName>
</protein>
<evidence type="ECO:0000256" key="1">
    <source>
        <dbReference type="SAM" id="MobiDB-lite"/>
    </source>
</evidence>